<dbReference type="SUPFAM" id="SSF50494">
    <property type="entry name" value="Trypsin-like serine proteases"/>
    <property type="match status" value="1"/>
</dbReference>
<dbReference type="InterPro" id="IPR043504">
    <property type="entry name" value="Peptidase_S1_PA_chymotrypsin"/>
</dbReference>
<feature type="chain" id="PRO_5001696979" description="Peptidase S1 domain-containing protein" evidence="2">
    <location>
        <begin position="19"/>
        <end position="261"/>
    </location>
</feature>
<keyword evidence="5" id="KW-1185">Reference proteome</keyword>
<dbReference type="eggNOG" id="COG3591">
    <property type="taxonomic scope" value="Bacteria"/>
</dbReference>
<dbReference type="EMBL" id="AUND01000039">
    <property type="protein sequence ID" value="KEO51157.1"/>
    <property type="molecule type" value="Genomic_DNA"/>
</dbReference>
<feature type="signal peptide" evidence="2">
    <location>
        <begin position="1"/>
        <end position="18"/>
    </location>
</feature>
<sequence length="261" mass="27751">MRALALLISLLFALPALAEDVGAPLTQLETGDQTRGWEAVGRLDLGQGSFCTGTLIAADLVLTAAHCLFDRRTGAMIDARDMEFRAGWRNGRAEAYRKVSRAMAHPSYRYGGPQGMKRSSFDLALVKLAQPIRLPQLRPFALSDAAPYSGEQVGVLSYAKGRSEAPSLQKACAVIARENATVIMSCSVDYGASGAPVFSFADGTPRIVSIVSAKAELGKEPVSIGSLVAGVADLRQEIEARDTPRGAQEIRAGGAKFVRPN</sequence>
<dbReference type="InterPro" id="IPR050966">
    <property type="entry name" value="Glutamyl_endopeptidase"/>
</dbReference>
<accession>A0A074JP78</accession>
<proteinExistence type="predicted"/>
<keyword evidence="1 2" id="KW-0732">Signal</keyword>
<dbReference type="STRING" id="1353537.TP2_12230"/>
<name>A0A074JP78_9RHOB</name>
<organism evidence="4 5">
    <name type="scientific">Thioclava pacifica DSM 10166</name>
    <dbReference type="NCBI Taxonomy" id="1353537"/>
    <lineage>
        <taxon>Bacteria</taxon>
        <taxon>Pseudomonadati</taxon>
        <taxon>Pseudomonadota</taxon>
        <taxon>Alphaproteobacteria</taxon>
        <taxon>Rhodobacterales</taxon>
        <taxon>Paracoccaceae</taxon>
        <taxon>Thioclava</taxon>
    </lineage>
</organism>
<dbReference type="GO" id="GO:0006508">
    <property type="term" value="P:proteolysis"/>
    <property type="evidence" value="ECO:0007669"/>
    <property type="project" value="InterPro"/>
</dbReference>
<dbReference type="PROSITE" id="PS50240">
    <property type="entry name" value="TRYPSIN_DOM"/>
    <property type="match status" value="1"/>
</dbReference>
<evidence type="ECO:0000256" key="2">
    <source>
        <dbReference type="SAM" id="SignalP"/>
    </source>
</evidence>
<dbReference type="Pfam" id="PF00089">
    <property type="entry name" value="Trypsin"/>
    <property type="match status" value="1"/>
</dbReference>
<dbReference type="PANTHER" id="PTHR15462">
    <property type="entry name" value="SERINE PROTEASE"/>
    <property type="match status" value="1"/>
</dbReference>
<dbReference type="PROSITE" id="PS00134">
    <property type="entry name" value="TRYPSIN_HIS"/>
    <property type="match status" value="1"/>
</dbReference>
<dbReference type="PANTHER" id="PTHR15462:SF8">
    <property type="entry name" value="SERINE PROTEASE"/>
    <property type="match status" value="1"/>
</dbReference>
<dbReference type="GO" id="GO:0004252">
    <property type="term" value="F:serine-type endopeptidase activity"/>
    <property type="evidence" value="ECO:0007669"/>
    <property type="project" value="InterPro"/>
</dbReference>
<dbReference type="InterPro" id="IPR018114">
    <property type="entry name" value="TRYPSIN_HIS"/>
</dbReference>
<dbReference type="AlphaFoldDB" id="A0A074JP78"/>
<gene>
    <name evidence="4" type="ORF">TP2_12230</name>
</gene>
<dbReference type="Proteomes" id="UP000027432">
    <property type="component" value="Unassembled WGS sequence"/>
</dbReference>
<dbReference type="InterPro" id="IPR009003">
    <property type="entry name" value="Peptidase_S1_PA"/>
</dbReference>
<dbReference type="RefSeq" id="WP_038079223.1">
    <property type="nucleotide sequence ID" value="NZ_AUND01000039.1"/>
</dbReference>
<reference evidence="4 5" key="1">
    <citation type="submission" date="2013-07" db="EMBL/GenBank/DDBJ databases">
        <title>Thioclava pacifica DSM 10166 Genome Sequencing.</title>
        <authorList>
            <person name="Lai Q."/>
            <person name="Shao Z."/>
        </authorList>
    </citation>
    <scope>NUCLEOTIDE SEQUENCE [LARGE SCALE GENOMIC DNA]</scope>
    <source>
        <strain evidence="4 5">DSM 10166</strain>
    </source>
</reference>
<dbReference type="Gene3D" id="2.40.10.10">
    <property type="entry name" value="Trypsin-like serine proteases"/>
    <property type="match status" value="2"/>
</dbReference>
<feature type="domain" description="Peptidase S1" evidence="3">
    <location>
        <begin position="20"/>
        <end position="243"/>
    </location>
</feature>
<evidence type="ECO:0000313" key="5">
    <source>
        <dbReference type="Proteomes" id="UP000027432"/>
    </source>
</evidence>
<evidence type="ECO:0000313" key="4">
    <source>
        <dbReference type="EMBL" id="KEO51157.1"/>
    </source>
</evidence>
<dbReference type="InterPro" id="IPR001314">
    <property type="entry name" value="Peptidase_S1A"/>
</dbReference>
<dbReference type="InterPro" id="IPR001254">
    <property type="entry name" value="Trypsin_dom"/>
</dbReference>
<comment type="caution">
    <text evidence="4">The sequence shown here is derived from an EMBL/GenBank/DDBJ whole genome shotgun (WGS) entry which is preliminary data.</text>
</comment>
<protein>
    <recommendedName>
        <fullName evidence="3">Peptidase S1 domain-containing protein</fullName>
    </recommendedName>
</protein>
<dbReference type="PRINTS" id="PR00722">
    <property type="entry name" value="CHYMOTRYPSIN"/>
</dbReference>
<evidence type="ECO:0000256" key="1">
    <source>
        <dbReference type="ARBA" id="ARBA00022729"/>
    </source>
</evidence>
<evidence type="ECO:0000259" key="3">
    <source>
        <dbReference type="PROSITE" id="PS50240"/>
    </source>
</evidence>